<protein>
    <submittedName>
        <fullName evidence="1">Uncharacterized protein</fullName>
    </submittedName>
</protein>
<accession>A0A8S5RY63</accession>
<reference evidence="1" key="1">
    <citation type="journal article" date="2021" name="Proc. Natl. Acad. Sci. U.S.A.">
        <title>A Catalog of Tens of Thousands of Viruses from Human Metagenomes Reveals Hidden Associations with Chronic Diseases.</title>
        <authorList>
            <person name="Tisza M.J."/>
            <person name="Buck C.B."/>
        </authorList>
    </citation>
    <scope>NUCLEOTIDE SEQUENCE</scope>
    <source>
        <strain evidence="1">CtEJG5</strain>
    </source>
</reference>
<evidence type="ECO:0000313" key="1">
    <source>
        <dbReference type="EMBL" id="DAF43459.1"/>
    </source>
</evidence>
<sequence length="45" mass="5452">MKEQETTIQHRTNYFILFHMPLSITLRCIHGGLRFHQLSKLNERI</sequence>
<organism evidence="1">
    <name type="scientific">Siphoviridae sp. ctEJG5</name>
    <dbReference type="NCBI Taxonomy" id="2827814"/>
    <lineage>
        <taxon>Viruses</taxon>
        <taxon>Duplodnaviria</taxon>
        <taxon>Heunggongvirae</taxon>
        <taxon>Uroviricota</taxon>
        <taxon>Caudoviricetes</taxon>
    </lineage>
</organism>
<dbReference type="EMBL" id="BK032506">
    <property type="protein sequence ID" value="DAF43459.1"/>
    <property type="molecule type" value="Genomic_DNA"/>
</dbReference>
<name>A0A8S5RY63_9CAUD</name>
<proteinExistence type="predicted"/>